<proteinExistence type="predicted"/>
<sequence>MVARLELPEAEQLARERVADEDLLTEGLPYKHAYDVVDRHALALDDTGERLVFGSTTGGLWVSEDQGDGSAGISHTLPSVCAVRFG</sequence>
<evidence type="ECO:0000313" key="2">
    <source>
        <dbReference type="Proteomes" id="UP001597314"/>
    </source>
</evidence>
<organism evidence="1 2">
    <name type="scientific">Rhodoplanes azumiensis</name>
    <dbReference type="NCBI Taxonomy" id="1897628"/>
    <lineage>
        <taxon>Bacteria</taxon>
        <taxon>Pseudomonadati</taxon>
        <taxon>Pseudomonadota</taxon>
        <taxon>Alphaproteobacteria</taxon>
        <taxon>Hyphomicrobiales</taxon>
        <taxon>Nitrobacteraceae</taxon>
        <taxon>Rhodoplanes</taxon>
    </lineage>
</organism>
<dbReference type="InterPro" id="IPR015943">
    <property type="entry name" value="WD40/YVTN_repeat-like_dom_sf"/>
</dbReference>
<dbReference type="Proteomes" id="UP001597314">
    <property type="component" value="Unassembled WGS sequence"/>
</dbReference>
<protein>
    <submittedName>
        <fullName evidence="1">Uncharacterized protein</fullName>
    </submittedName>
</protein>
<reference evidence="2" key="1">
    <citation type="journal article" date="2019" name="Int. J. Syst. Evol. Microbiol.">
        <title>The Global Catalogue of Microorganisms (GCM) 10K type strain sequencing project: providing services to taxonomists for standard genome sequencing and annotation.</title>
        <authorList>
            <consortium name="The Broad Institute Genomics Platform"/>
            <consortium name="The Broad Institute Genome Sequencing Center for Infectious Disease"/>
            <person name="Wu L."/>
            <person name="Ma J."/>
        </authorList>
    </citation>
    <scope>NUCLEOTIDE SEQUENCE [LARGE SCALE GENOMIC DNA]</scope>
    <source>
        <strain evidence="2">CGMCC 1.6774</strain>
    </source>
</reference>
<keyword evidence="2" id="KW-1185">Reference proteome</keyword>
<evidence type="ECO:0000313" key="1">
    <source>
        <dbReference type="EMBL" id="MFD2184950.1"/>
    </source>
</evidence>
<accession>A0ABW5ARV3</accession>
<gene>
    <name evidence="1" type="ORF">ACFSOX_22570</name>
</gene>
<comment type="caution">
    <text evidence="1">The sequence shown here is derived from an EMBL/GenBank/DDBJ whole genome shotgun (WGS) entry which is preliminary data.</text>
</comment>
<name>A0ABW5ARV3_9BRAD</name>
<dbReference type="RefSeq" id="WP_378480083.1">
    <property type="nucleotide sequence ID" value="NZ_JBHUIW010000041.1"/>
</dbReference>
<dbReference type="Gene3D" id="2.130.10.10">
    <property type="entry name" value="YVTN repeat-like/Quinoprotein amine dehydrogenase"/>
    <property type="match status" value="1"/>
</dbReference>
<dbReference type="EMBL" id="JBHUIW010000041">
    <property type="protein sequence ID" value="MFD2184950.1"/>
    <property type="molecule type" value="Genomic_DNA"/>
</dbReference>